<evidence type="ECO:0000313" key="1">
    <source>
        <dbReference type="EMBL" id="KAI4457726.1"/>
    </source>
</evidence>
<keyword evidence="2" id="KW-1185">Reference proteome</keyword>
<name>A0ACB9SUW5_HOLOL</name>
<reference evidence="1" key="1">
    <citation type="submission" date="2022-04" db="EMBL/GenBank/DDBJ databases">
        <title>Chromosome-scale genome assembly of Holotrichia oblita Faldermann.</title>
        <authorList>
            <person name="Rongchong L."/>
        </authorList>
    </citation>
    <scope>NUCLEOTIDE SEQUENCE</scope>
    <source>
        <strain evidence="1">81SQS9</strain>
    </source>
</reference>
<protein>
    <submittedName>
        <fullName evidence="1">Polycystin family member</fullName>
    </submittedName>
</protein>
<comment type="caution">
    <text evidence="1">The sequence shown here is derived from an EMBL/GenBank/DDBJ whole genome shotgun (WGS) entry which is preliminary data.</text>
</comment>
<accession>A0ACB9SUW5</accession>
<proteinExistence type="predicted"/>
<gene>
    <name evidence="1" type="ORF">MML48_7g00001771</name>
</gene>
<dbReference type="Proteomes" id="UP001056778">
    <property type="component" value="Chromosome 7"/>
</dbReference>
<dbReference type="EMBL" id="CM043021">
    <property type="protein sequence ID" value="KAI4457726.1"/>
    <property type="molecule type" value="Genomic_DNA"/>
</dbReference>
<evidence type="ECO:0000313" key="2">
    <source>
        <dbReference type="Proteomes" id="UP001056778"/>
    </source>
</evidence>
<organism evidence="1 2">
    <name type="scientific">Holotrichia oblita</name>
    <name type="common">Chafer beetle</name>
    <dbReference type="NCBI Taxonomy" id="644536"/>
    <lineage>
        <taxon>Eukaryota</taxon>
        <taxon>Metazoa</taxon>
        <taxon>Ecdysozoa</taxon>
        <taxon>Arthropoda</taxon>
        <taxon>Hexapoda</taxon>
        <taxon>Insecta</taxon>
        <taxon>Pterygota</taxon>
        <taxon>Neoptera</taxon>
        <taxon>Endopterygota</taxon>
        <taxon>Coleoptera</taxon>
        <taxon>Polyphaga</taxon>
        <taxon>Scarabaeiformia</taxon>
        <taxon>Scarabaeidae</taxon>
        <taxon>Melolonthinae</taxon>
        <taxon>Holotrichia</taxon>
    </lineage>
</organism>
<sequence>MTTEMAEEFDREYYLSTTARESIIFTVFLVNLSIAALGMVYPAMFFMTRLFKQEFVETLFDSGGYKIKFTQIRSAGDFWAFAENRLVSGLYWDYWYDEATAIKETGPHDKGILFENKLLGVPRIRQIKVRNDSCPIHPYFKRTFLECFSGYSPRTIDTAPFGPGTGTAWTYTPFTVSVAVTGRVARYGDGGYYEKLSKTSNETLKILKNLKQNLWITRGTRVVFIDFTTYNPNVNLFCVVKLMFEFPPTGGVIPTANFYTLKLLRYATRFDYVILACEVLHFCFAVFYCAEEIREIMYDKWKYFKRFWSYIDQAIIWTSFLYSGMSIYKFIIVVQVLMAVEQQPDEYFGFYRFGLWEVDTRNYQAVTLFLVYMKIFKYLSFNKTMGQLNNTLRKCAKDVLSFSVMFMLIFVSFAQLGYLIFGSQVAEFSAFGTAMFTLLRTILGDFDYSEIEKAHRILAPLYFLLFIFLVFFVLLNMFLAIINDTYSEVKTEMAIAPDQMQMAEFCRRGYYNFMRKCGCGKYVHPVKVMQNEYNATMEQIRGALKKCGFSDMDIDMFFARYNIDPTAAVDEADVSKLVQDLLGKPEEGVNRPQGGTQHTAEGVPLVAIEDFVAQQERLDNIEKVMAQIAEKLDALLQKLKKLEGSKT</sequence>